<organism evidence="1 2">
    <name type="scientific">Microvirga aerophila</name>
    <dbReference type="NCBI Taxonomy" id="670291"/>
    <lineage>
        <taxon>Bacteria</taxon>
        <taxon>Pseudomonadati</taxon>
        <taxon>Pseudomonadota</taxon>
        <taxon>Alphaproteobacteria</taxon>
        <taxon>Hyphomicrobiales</taxon>
        <taxon>Methylobacteriaceae</taxon>
        <taxon>Microvirga</taxon>
    </lineage>
</organism>
<dbReference type="GO" id="GO:0030246">
    <property type="term" value="F:carbohydrate binding"/>
    <property type="evidence" value="ECO:0007669"/>
    <property type="project" value="InterPro"/>
</dbReference>
<dbReference type="Gene3D" id="2.70.98.10">
    <property type="match status" value="1"/>
</dbReference>
<dbReference type="Proteomes" id="UP000321085">
    <property type="component" value="Unassembled WGS sequence"/>
</dbReference>
<gene>
    <name evidence="1" type="ORF">MAE02_23270</name>
</gene>
<comment type="caution">
    <text evidence="1">The sequence shown here is derived from an EMBL/GenBank/DDBJ whole genome shotgun (WGS) entry which is preliminary data.</text>
</comment>
<name>A0A512BRS4_9HYPH</name>
<protein>
    <submittedName>
        <fullName evidence="1">Uncharacterized protein</fullName>
    </submittedName>
</protein>
<proteinExistence type="predicted"/>
<dbReference type="InterPro" id="IPR014718">
    <property type="entry name" value="GH-type_carb-bd"/>
</dbReference>
<evidence type="ECO:0000313" key="1">
    <source>
        <dbReference type="EMBL" id="GEO14631.1"/>
    </source>
</evidence>
<accession>A0A512BRS4</accession>
<evidence type="ECO:0000313" key="2">
    <source>
        <dbReference type="Proteomes" id="UP000321085"/>
    </source>
</evidence>
<dbReference type="EMBL" id="BJYU01000026">
    <property type="protein sequence ID" value="GEO14631.1"/>
    <property type="molecule type" value="Genomic_DNA"/>
</dbReference>
<keyword evidence="2" id="KW-1185">Reference proteome</keyword>
<dbReference type="AlphaFoldDB" id="A0A512BRS4"/>
<reference evidence="1 2" key="1">
    <citation type="submission" date="2019-07" db="EMBL/GenBank/DDBJ databases">
        <title>Whole genome shotgun sequence of Microvirga aerophila NBRC 106136.</title>
        <authorList>
            <person name="Hosoyama A."/>
            <person name="Uohara A."/>
            <person name="Ohji S."/>
            <person name="Ichikawa N."/>
        </authorList>
    </citation>
    <scope>NUCLEOTIDE SEQUENCE [LARGE SCALE GENOMIC DNA]</scope>
    <source>
        <strain evidence="1 2">NBRC 106136</strain>
    </source>
</reference>
<sequence length="94" mass="10639">MIEAAVLNVGKDILPASFGFHPAFRWPLPYGALRDAHQIRFERPETEALPTLVDGLLGPRVRPTPLKDRLMTLRDELFAEGALIFDRLESRSLE</sequence>